<evidence type="ECO:0000313" key="2">
    <source>
        <dbReference type="Proteomes" id="UP000824232"/>
    </source>
</evidence>
<gene>
    <name evidence="1" type="ORF">IAB38_01730</name>
</gene>
<organism evidence="1 2">
    <name type="scientific">Candidatus Onthousia excrementipullorum</name>
    <dbReference type="NCBI Taxonomy" id="2840884"/>
    <lineage>
        <taxon>Bacteria</taxon>
        <taxon>Bacillati</taxon>
        <taxon>Bacillota</taxon>
        <taxon>Bacilli</taxon>
        <taxon>Candidatus Onthousia</taxon>
    </lineage>
</organism>
<reference evidence="1" key="1">
    <citation type="submission" date="2020-10" db="EMBL/GenBank/DDBJ databases">
        <authorList>
            <person name="Gilroy R."/>
        </authorList>
    </citation>
    <scope>NUCLEOTIDE SEQUENCE</scope>
    <source>
        <strain evidence="1">CHK184-20233</strain>
    </source>
</reference>
<reference evidence="1" key="2">
    <citation type="journal article" date="2021" name="PeerJ">
        <title>Extensive microbial diversity within the chicken gut microbiome revealed by metagenomics and culture.</title>
        <authorList>
            <person name="Gilroy R."/>
            <person name="Ravi A."/>
            <person name="Getino M."/>
            <person name="Pursley I."/>
            <person name="Horton D.L."/>
            <person name="Alikhan N.F."/>
            <person name="Baker D."/>
            <person name="Gharbi K."/>
            <person name="Hall N."/>
            <person name="Watson M."/>
            <person name="Adriaenssens E.M."/>
            <person name="Foster-Nyarko E."/>
            <person name="Jarju S."/>
            <person name="Secka A."/>
            <person name="Antonio M."/>
            <person name="Oren A."/>
            <person name="Chaudhuri R.R."/>
            <person name="La Ragione R."/>
            <person name="Hildebrand F."/>
            <person name="Pallen M.J."/>
        </authorList>
    </citation>
    <scope>NUCLEOTIDE SEQUENCE</scope>
    <source>
        <strain evidence="1">CHK184-20233</strain>
    </source>
</reference>
<dbReference type="EMBL" id="DVHC01000019">
    <property type="protein sequence ID" value="HIR58747.1"/>
    <property type="molecule type" value="Genomic_DNA"/>
</dbReference>
<accession>A0A9D1J2R2</accession>
<dbReference type="Proteomes" id="UP000824232">
    <property type="component" value="Unassembled WGS sequence"/>
</dbReference>
<evidence type="ECO:0000313" key="1">
    <source>
        <dbReference type="EMBL" id="HIR58747.1"/>
    </source>
</evidence>
<dbReference type="AlphaFoldDB" id="A0A9D1J2R2"/>
<protein>
    <submittedName>
        <fullName evidence="1">Transposase</fullName>
    </submittedName>
</protein>
<proteinExistence type="predicted"/>
<name>A0A9D1J2R2_9FIRM</name>
<comment type="caution">
    <text evidence="1">The sequence shown here is derived from an EMBL/GenBank/DDBJ whole genome shotgun (WGS) entry which is preliminary data.</text>
</comment>
<sequence length="304" mass="36164">MNRKQRRELRKNKDLIKELYSIINKYLPDLLNMFSNLTDGRNESYITYEMKTICVTRLFSLLCGLTTMTDISSDTFNTDNCIKNLSKICGQDLRELPYWETIQDVFVNININELRNIQKYIVKTLIRSKMFDKFKYNGAFQLVFDGTGLSNHDYNLNNNCLIRKHKDGKVSYYKYVLECKLVVGNIIISLDSEFIENEKMLTEKQKQDCEIKAFKRMIKRIKKNYPKYKFIITGDALYAVEPIIEICEKNKWNYIFNLKPDRLKEINSTFEGNILCFNEVKHQNYYLSTNINYRNHILSAFKYI</sequence>